<name>A0ABP0KXN7_9DINO</name>
<dbReference type="Pfam" id="PF07059">
    <property type="entry name" value="EDR2_C"/>
    <property type="match status" value="1"/>
</dbReference>
<gene>
    <name evidence="4" type="ORF">CCMP2556_LOCUS18235</name>
</gene>
<keyword evidence="5" id="KW-1185">Reference proteome</keyword>
<evidence type="ECO:0000256" key="2">
    <source>
        <dbReference type="SAM" id="Phobius"/>
    </source>
</evidence>
<keyword evidence="2" id="KW-1133">Transmembrane helix</keyword>
<dbReference type="InterPro" id="IPR045096">
    <property type="entry name" value="EDR2-like"/>
</dbReference>
<evidence type="ECO:0000259" key="3">
    <source>
        <dbReference type="Pfam" id="PF07059"/>
    </source>
</evidence>
<sequence>MVAMPQRGLDEVTAAAMSSEVLRSFEEDFAWHLHREGQMLRISAAVLGFAGAGALTFLGSAALPFLSIGPLKVALTSAFGALGGSHWAGRQSELETRRQGVAKSWEAGANALVAIAGSFPPRPTIRRLKRIVKWAHRLLARPGALAGDWRLAVFIEVACAFAPWAQRVYFERHRSKSGGTLRYQSLLHLLPLYRFLQRSAAAQVAQELCSSLAARRGSGWEEEDERPRTGPPERRCLALATVLQTIAALETLDDVAYDRLTRGLDLHKDGSSWFSWMRSMKRRNALGRRQLQNIMRAGRAVLRPMEIRDSLTSIPPMVLPGDAEEEEDSGDEDALEFVSITNSVPGDGESGYEQRRNDFRQGTGEHSWSLHDPFNYKLRSASYFTDGSKMPSGAAMLELLDIDIVRIGGLGPVFESAKHPDFSFQGLRRAGERRFLWIWNFVMPPYQTILTAALDPAAPWLEDENSPQALVWRRFLEADAEERKAKLKAIFSVEVGPWVLKKIAIKKPTLIGKKMSMASHHVPNDYIEITLDVTNGGQGGGYEEMVTGMVLRHVKSLECGLCCLLEATEQDELPECALFACRVSHADFGKMTPPADPEA</sequence>
<proteinExistence type="predicted"/>
<evidence type="ECO:0000313" key="4">
    <source>
        <dbReference type="EMBL" id="CAK9031307.1"/>
    </source>
</evidence>
<feature type="region of interest" description="Disordered" evidence="1">
    <location>
        <begin position="313"/>
        <end position="333"/>
    </location>
</feature>
<dbReference type="InterPro" id="IPR009769">
    <property type="entry name" value="EDR2_C"/>
</dbReference>
<reference evidence="4 5" key="1">
    <citation type="submission" date="2024-02" db="EMBL/GenBank/DDBJ databases">
        <authorList>
            <person name="Chen Y."/>
            <person name="Shah S."/>
            <person name="Dougan E. K."/>
            <person name="Thang M."/>
            <person name="Chan C."/>
        </authorList>
    </citation>
    <scope>NUCLEOTIDE SEQUENCE [LARGE SCALE GENOMIC DNA]</scope>
</reference>
<evidence type="ECO:0000313" key="5">
    <source>
        <dbReference type="Proteomes" id="UP001642484"/>
    </source>
</evidence>
<feature type="domain" description="Protein ENHANCED DISEASE RESISTANCE 2 C-terminal" evidence="3">
    <location>
        <begin position="368"/>
        <end position="587"/>
    </location>
</feature>
<keyword evidence="2" id="KW-0812">Transmembrane</keyword>
<comment type="caution">
    <text evidence="4">The sequence shown here is derived from an EMBL/GenBank/DDBJ whole genome shotgun (WGS) entry which is preliminary data.</text>
</comment>
<keyword evidence="2" id="KW-0472">Membrane</keyword>
<dbReference type="EMBL" id="CAXAMN010010258">
    <property type="protein sequence ID" value="CAK9031307.1"/>
    <property type="molecule type" value="Genomic_DNA"/>
</dbReference>
<accession>A0ABP0KXN7</accession>
<dbReference type="PANTHER" id="PTHR12136:SF41">
    <property type="entry name" value="PLECKSTRIN HOMOLOGY (PH) AND LIPID-BINDING START DOMAINS-CONTAINING PROTEIN"/>
    <property type="match status" value="1"/>
</dbReference>
<feature type="transmembrane region" description="Helical" evidence="2">
    <location>
        <begin position="42"/>
        <end position="66"/>
    </location>
</feature>
<dbReference type="Proteomes" id="UP001642484">
    <property type="component" value="Unassembled WGS sequence"/>
</dbReference>
<protein>
    <recommendedName>
        <fullName evidence="3">Protein ENHANCED DISEASE RESISTANCE 2 C-terminal domain-containing protein</fullName>
    </recommendedName>
</protein>
<feature type="compositionally biased region" description="Acidic residues" evidence="1">
    <location>
        <begin position="322"/>
        <end position="333"/>
    </location>
</feature>
<evidence type="ECO:0000256" key="1">
    <source>
        <dbReference type="SAM" id="MobiDB-lite"/>
    </source>
</evidence>
<organism evidence="4 5">
    <name type="scientific">Durusdinium trenchii</name>
    <dbReference type="NCBI Taxonomy" id="1381693"/>
    <lineage>
        <taxon>Eukaryota</taxon>
        <taxon>Sar</taxon>
        <taxon>Alveolata</taxon>
        <taxon>Dinophyceae</taxon>
        <taxon>Suessiales</taxon>
        <taxon>Symbiodiniaceae</taxon>
        <taxon>Durusdinium</taxon>
    </lineage>
</organism>
<dbReference type="PANTHER" id="PTHR12136">
    <property type="entry name" value="ENHANCED DISEASE RESISTANCE-RELATED"/>
    <property type="match status" value="1"/>
</dbReference>